<dbReference type="InterPro" id="IPR028098">
    <property type="entry name" value="Glyco_trans_4-like_N"/>
</dbReference>
<evidence type="ECO:0000256" key="1">
    <source>
        <dbReference type="ARBA" id="ARBA00022676"/>
    </source>
</evidence>
<dbReference type="Pfam" id="PF13692">
    <property type="entry name" value="Glyco_trans_1_4"/>
    <property type="match status" value="1"/>
</dbReference>
<evidence type="ECO:0000313" key="4">
    <source>
        <dbReference type="EMBL" id="TWT81875.1"/>
    </source>
</evidence>
<sequence>MPTRVLLMISSMRGGGSERQTLLLLKHLDRTRFEPHLYLTDRAGDLLCHVPTDVPIHSFEDFKDPGGLYFPGRIHRQQAAHLRSILVDNQIETVYDRTFHMSFIAGPACQKVNVPRVSTIVSPPELALPMVEHRFVGMKRALLAKAYRASRSIVAVSKIAAMSAETYYKLPPGVIRVIPNPVDIESLRNSCEVKAPKAEDHVALVCVGRMTAEKGHADLIRAVALTQSTWPDSAPPLRLTMIGDGPLRENLETLARETVHQHAIDFVGIDSNPAQAIAAADGLVLPSIFEGMPNVVLEAMAIGTPVIATRAGGTVELQYNEPTILWAQPNDPKSLAEAILEFATHRGEADDRAIAASRYVTEFHSIDRALKHIESLLLG</sequence>
<dbReference type="Proteomes" id="UP000315010">
    <property type="component" value="Unassembled WGS sequence"/>
</dbReference>
<accession>A0A5C5Z3T5</accession>
<dbReference type="Pfam" id="PF13439">
    <property type="entry name" value="Glyco_transf_4"/>
    <property type="match status" value="1"/>
</dbReference>
<dbReference type="AlphaFoldDB" id="A0A5C5Z3T5"/>
<dbReference type="GO" id="GO:0016757">
    <property type="term" value="F:glycosyltransferase activity"/>
    <property type="evidence" value="ECO:0007669"/>
    <property type="project" value="UniProtKB-KW"/>
</dbReference>
<dbReference type="EC" id="2.4.1.291" evidence="4"/>
<evidence type="ECO:0000259" key="3">
    <source>
        <dbReference type="Pfam" id="PF13439"/>
    </source>
</evidence>
<keyword evidence="1 4" id="KW-0328">Glycosyltransferase</keyword>
<dbReference type="RefSeq" id="WP_419194396.1">
    <property type="nucleotide sequence ID" value="NZ_SJPJ01000001.1"/>
</dbReference>
<evidence type="ECO:0000313" key="5">
    <source>
        <dbReference type="Proteomes" id="UP000315010"/>
    </source>
</evidence>
<keyword evidence="2 4" id="KW-0808">Transferase</keyword>
<dbReference type="CDD" id="cd03811">
    <property type="entry name" value="GT4_GT28_WabH-like"/>
    <property type="match status" value="1"/>
</dbReference>
<dbReference type="Gene3D" id="3.40.50.2000">
    <property type="entry name" value="Glycogen Phosphorylase B"/>
    <property type="match status" value="2"/>
</dbReference>
<organism evidence="4 5">
    <name type="scientific">Novipirellula herctigrandis</name>
    <dbReference type="NCBI Taxonomy" id="2527986"/>
    <lineage>
        <taxon>Bacteria</taxon>
        <taxon>Pseudomonadati</taxon>
        <taxon>Planctomycetota</taxon>
        <taxon>Planctomycetia</taxon>
        <taxon>Pirellulales</taxon>
        <taxon>Pirellulaceae</taxon>
        <taxon>Novipirellula</taxon>
    </lineage>
</organism>
<keyword evidence="5" id="KW-1185">Reference proteome</keyword>
<dbReference type="SUPFAM" id="SSF53756">
    <property type="entry name" value="UDP-Glycosyltransferase/glycogen phosphorylase"/>
    <property type="match status" value="1"/>
</dbReference>
<comment type="caution">
    <text evidence="4">The sequence shown here is derived from an EMBL/GenBank/DDBJ whole genome shotgun (WGS) entry which is preliminary data.</text>
</comment>
<proteinExistence type="predicted"/>
<feature type="domain" description="Glycosyltransferase subfamily 4-like N-terminal" evidence="3">
    <location>
        <begin position="15"/>
        <end position="185"/>
    </location>
</feature>
<dbReference type="PANTHER" id="PTHR12526">
    <property type="entry name" value="GLYCOSYLTRANSFERASE"/>
    <property type="match status" value="1"/>
</dbReference>
<evidence type="ECO:0000256" key="2">
    <source>
        <dbReference type="ARBA" id="ARBA00022679"/>
    </source>
</evidence>
<protein>
    <submittedName>
        <fullName evidence="4">4-alpha-N-acetylgalactosaminyltransferase</fullName>
        <ecNumber evidence="4">2.4.1.291</ecNumber>
    </submittedName>
</protein>
<dbReference type="EMBL" id="SJPJ01000001">
    <property type="protein sequence ID" value="TWT81875.1"/>
    <property type="molecule type" value="Genomic_DNA"/>
</dbReference>
<name>A0A5C5Z3T5_9BACT</name>
<reference evidence="4 5" key="1">
    <citation type="submission" date="2019-02" db="EMBL/GenBank/DDBJ databases">
        <title>Deep-cultivation of Planctomycetes and their phenomic and genomic characterization uncovers novel biology.</title>
        <authorList>
            <person name="Wiegand S."/>
            <person name="Jogler M."/>
            <person name="Boedeker C."/>
            <person name="Pinto D."/>
            <person name="Vollmers J."/>
            <person name="Rivas-Marin E."/>
            <person name="Kohn T."/>
            <person name="Peeters S.H."/>
            <person name="Heuer A."/>
            <person name="Rast P."/>
            <person name="Oberbeckmann S."/>
            <person name="Bunk B."/>
            <person name="Jeske O."/>
            <person name="Meyerdierks A."/>
            <person name="Storesund J.E."/>
            <person name="Kallscheuer N."/>
            <person name="Luecker S."/>
            <person name="Lage O.M."/>
            <person name="Pohl T."/>
            <person name="Merkel B.J."/>
            <person name="Hornburger P."/>
            <person name="Mueller R.-W."/>
            <person name="Bruemmer F."/>
            <person name="Labrenz M."/>
            <person name="Spormann A.M."/>
            <person name="Op Den Camp H."/>
            <person name="Overmann J."/>
            <person name="Amann R."/>
            <person name="Jetten M.S.M."/>
            <person name="Mascher T."/>
            <person name="Medema M.H."/>
            <person name="Devos D.P."/>
            <person name="Kaster A.-K."/>
            <person name="Ovreas L."/>
            <person name="Rohde M."/>
            <person name="Galperin M.Y."/>
            <person name="Jogler C."/>
        </authorList>
    </citation>
    <scope>NUCLEOTIDE SEQUENCE [LARGE SCALE GENOMIC DNA]</scope>
    <source>
        <strain evidence="4 5">CA13</strain>
    </source>
</reference>
<dbReference type="PANTHER" id="PTHR12526:SF510">
    <property type="entry name" value="D-INOSITOL 3-PHOSPHATE GLYCOSYLTRANSFERASE"/>
    <property type="match status" value="1"/>
</dbReference>
<gene>
    <name evidence="4" type="primary">pglJ</name>
    <name evidence="4" type="ORF">CA13_33300</name>
</gene>